<dbReference type="PANTHER" id="PTHR42781:SF4">
    <property type="entry name" value="SPERMIDINE_PUTRESCINE IMPORT ATP-BINDING PROTEIN POTA"/>
    <property type="match status" value="1"/>
</dbReference>
<dbReference type="GO" id="GO:0016887">
    <property type="term" value="F:ATP hydrolysis activity"/>
    <property type="evidence" value="ECO:0007669"/>
    <property type="project" value="InterPro"/>
</dbReference>
<evidence type="ECO:0000256" key="1">
    <source>
        <dbReference type="ARBA" id="ARBA00022448"/>
    </source>
</evidence>
<dbReference type="InterPro" id="IPR013611">
    <property type="entry name" value="Transp-assoc_OB_typ2"/>
</dbReference>
<dbReference type="InterPro" id="IPR003593">
    <property type="entry name" value="AAA+_ATPase"/>
</dbReference>
<evidence type="ECO:0000313" key="5">
    <source>
        <dbReference type="EMBL" id="AOU99519.1"/>
    </source>
</evidence>
<dbReference type="PROSITE" id="PS50893">
    <property type="entry name" value="ABC_TRANSPORTER_2"/>
    <property type="match status" value="1"/>
</dbReference>
<evidence type="ECO:0000259" key="4">
    <source>
        <dbReference type="PROSITE" id="PS50893"/>
    </source>
</evidence>
<dbReference type="SUPFAM" id="SSF52540">
    <property type="entry name" value="P-loop containing nucleoside triphosphate hydrolases"/>
    <property type="match status" value="1"/>
</dbReference>
<accession>A0A1D8ISR0</accession>
<keyword evidence="3" id="KW-0067">ATP-binding</keyword>
<sequence length="342" mass="36903">MRIDYRVPQPIALDISLDIEGFCVLLGRSGEGKSTLLKAVAGLLSARGTPYDNLPPERRPIGYLPQGYALFPHLSVWENIAFALRGPKSAQRAEAQTLLERVRLADLADRRPHTLSGGQQQRIALARALARKPELLLLDEPTSALDATTRDQILGELIELIGALGIPALAVTHDPHLAAMADRMAVLSRGRIVQQGTPSEVFGAPAGVEVARLVGYHNLFEGRITQRTQTETRVSCDDIGLNVALAHGAPSHGRVILALRADDIDLGYADTVPTHGHNQLPARIARLRMHGLGLHLCCDAGLAVALEVQIPRRTPRHDPLHVGSEVTLSCAPTAIRMLPAVD</sequence>
<dbReference type="InterPro" id="IPR027417">
    <property type="entry name" value="P-loop_NTPase"/>
</dbReference>
<dbReference type="Pfam" id="PF00005">
    <property type="entry name" value="ABC_tran"/>
    <property type="match status" value="1"/>
</dbReference>
<dbReference type="KEGG" id="aprs:BI364_03835"/>
<dbReference type="SMART" id="SM00382">
    <property type="entry name" value="AAA"/>
    <property type="match status" value="1"/>
</dbReference>
<dbReference type="Proteomes" id="UP000095401">
    <property type="component" value="Chromosome"/>
</dbReference>
<keyword evidence="1" id="KW-0813">Transport</keyword>
<dbReference type="InterPro" id="IPR050093">
    <property type="entry name" value="ABC_SmlMolc_Importer"/>
</dbReference>
<organism evidence="5 6">
    <name type="scientific">Acidihalobacter yilgarnensis</name>
    <dbReference type="NCBI Taxonomy" id="2819280"/>
    <lineage>
        <taxon>Bacteria</taxon>
        <taxon>Pseudomonadati</taxon>
        <taxon>Pseudomonadota</taxon>
        <taxon>Gammaproteobacteria</taxon>
        <taxon>Chromatiales</taxon>
        <taxon>Ectothiorhodospiraceae</taxon>
        <taxon>Acidihalobacter</taxon>
    </lineage>
</organism>
<dbReference type="InterPro" id="IPR003439">
    <property type="entry name" value="ABC_transporter-like_ATP-bd"/>
</dbReference>
<dbReference type="SUPFAM" id="SSF50331">
    <property type="entry name" value="MOP-like"/>
    <property type="match status" value="1"/>
</dbReference>
<proteinExistence type="predicted"/>
<dbReference type="AlphaFoldDB" id="A0A1D8ISR0"/>
<dbReference type="InterPro" id="IPR008995">
    <property type="entry name" value="Mo/tungstate-bd_C_term_dom"/>
</dbReference>
<dbReference type="GO" id="GO:0043190">
    <property type="term" value="C:ATP-binding cassette (ABC) transporter complex"/>
    <property type="evidence" value="ECO:0007669"/>
    <property type="project" value="InterPro"/>
</dbReference>
<keyword evidence="2" id="KW-0547">Nucleotide-binding</keyword>
<gene>
    <name evidence="5" type="ORF">BI364_03835</name>
</gene>
<dbReference type="Pfam" id="PF08402">
    <property type="entry name" value="TOBE_2"/>
    <property type="match status" value="1"/>
</dbReference>
<evidence type="ECO:0000256" key="3">
    <source>
        <dbReference type="ARBA" id="ARBA00022840"/>
    </source>
</evidence>
<dbReference type="InterPro" id="IPR017871">
    <property type="entry name" value="ABC_transporter-like_CS"/>
</dbReference>
<dbReference type="Gene3D" id="3.40.50.300">
    <property type="entry name" value="P-loop containing nucleotide triphosphate hydrolases"/>
    <property type="match status" value="1"/>
</dbReference>
<keyword evidence="6" id="KW-1185">Reference proteome</keyword>
<protein>
    <recommendedName>
        <fullName evidence="4">ABC transporter domain-containing protein</fullName>
    </recommendedName>
</protein>
<dbReference type="EMBL" id="CP017415">
    <property type="protein sequence ID" value="AOU99519.1"/>
    <property type="molecule type" value="Genomic_DNA"/>
</dbReference>
<dbReference type="PROSITE" id="PS00211">
    <property type="entry name" value="ABC_TRANSPORTER_1"/>
    <property type="match status" value="1"/>
</dbReference>
<dbReference type="GO" id="GO:0022857">
    <property type="term" value="F:transmembrane transporter activity"/>
    <property type="evidence" value="ECO:0007669"/>
    <property type="project" value="InterPro"/>
</dbReference>
<dbReference type="PANTHER" id="PTHR42781">
    <property type="entry name" value="SPERMIDINE/PUTRESCINE IMPORT ATP-BINDING PROTEIN POTA"/>
    <property type="match status" value="1"/>
</dbReference>
<evidence type="ECO:0000313" key="6">
    <source>
        <dbReference type="Proteomes" id="UP000095401"/>
    </source>
</evidence>
<dbReference type="GO" id="GO:0005524">
    <property type="term" value="F:ATP binding"/>
    <property type="evidence" value="ECO:0007669"/>
    <property type="project" value="UniProtKB-KW"/>
</dbReference>
<evidence type="ECO:0000256" key="2">
    <source>
        <dbReference type="ARBA" id="ARBA00022741"/>
    </source>
</evidence>
<name>A0A1D8ISR0_9GAMM</name>
<feature type="domain" description="ABC transporter" evidence="4">
    <location>
        <begin position="1"/>
        <end position="214"/>
    </location>
</feature>
<reference evidence="6" key="1">
    <citation type="submission" date="2016-09" db="EMBL/GenBank/DDBJ databases">
        <title>Acidihalobacter prosperus F5.</title>
        <authorList>
            <person name="Khaleque H.N."/>
            <person name="Ramsay J.P."/>
            <person name="Kaksonen A.H."/>
            <person name="Boxall N.J."/>
            <person name="Watkin E.L.J."/>
        </authorList>
    </citation>
    <scope>NUCLEOTIDE SEQUENCE [LARGE SCALE GENOMIC DNA]</scope>
    <source>
        <strain evidence="6">F5</strain>
    </source>
</reference>